<gene>
    <name evidence="1" type="ORF">ABT39_MTgene3579</name>
</gene>
<organism evidence="1">
    <name type="scientific">Picea glauca</name>
    <name type="common">White spruce</name>
    <name type="synonym">Pinus glauca</name>
    <dbReference type="NCBI Taxonomy" id="3330"/>
    <lineage>
        <taxon>Eukaryota</taxon>
        <taxon>Viridiplantae</taxon>
        <taxon>Streptophyta</taxon>
        <taxon>Embryophyta</taxon>
        <taxon>Tracheophyta</taxon>
        <taxon>Spermatophyta</taxon>
        <taxon>Pinopsida</taxon>
        <taxon>Pinidae</taxon>
        <taxon>Conifers I</taxon>
        <taxon>Pinales</taxon>
        <taxon>Pinaceae</taxon>
        <taxon>Picea</taxon>
    </lineage>
</organism>
<dbReference type="AlphaFoldDB" id="A0A101LTR9"/>
<comment type="caution">
    <text evidence="1">The sequence shown here is derived from an EMBL/GenBank/DDBJ whole genome shotgun (WGS) entry which is preliminary data.</text>
</comment>
<accession>A0A101LTR9</accession>
<evidence type="ECO:0000313" key="1">
    <source>
        <dbReference type="EMBL" id="KUM45192.1"/>
    </source>
</evidence>
<name>A0A101LTR9_PICGL</name>
<proteinExistence type="predicted"/>
<sequence>MLAFSILIGLFIFRALVHFCFQRTCAWLLHSLLSDL</sequence>
<protein>
    <submittedName>
        <fullName evidence="1">Uncharacterized protein</fullName>
    </submittedName>
</protein>
<dbReference type="EMBL" id="LKAM01000024">
    <property type="protein sequence ID" value="KUM45192.1"/>
    <property type="molecule type" value="Genomic_DNA"/>
</dbReference>
<keyword evidence="1" id="KW-0496">Mitochondrion</keyword>
<geneLocation type="mitochondrion" evidence="1"/>
<reference evidence="1" key="1">
    <citation type="journal article" date="2015" name="Genome Biol. Evol.">
        <title>Organellar Genomes of White Spruce (Picea glauca): Assembly and Annotation.</title>
        <authorList>
            <person name="Jackman S.D."/>
            <person name="Warren R.L."/>
            <person name="Gibb E.A."/>
            <person name="Vandervalk B.P."/>
            <person name="Mohamadi H."/>
            <person name="Chu J."/>
            <person name="Raymond A."/>
            <person name="Pleasance S."/>
            <person name="Coope R."/>
            <person name="Wildung M.R."/>
            <person name="Ritland C.E."/>
            <person name="Bousquet J."/>
            <person name="Jones S.J."/>
            <person name="Bohlmann J."/>
            <person name="Birol I."/>
        </authorList>
    </citation>
    <scope>NUCLEOTIDE SEQUENCE [LARGE SCALE GENOMIC DNA]</scope>
    <source>
        <tissue evidence="1">Flushing bud</tissue>
    </source>
</reference>